<name>A0A9W8JE70_9AGAR</name>
<comment type="caution">
    <text evidence="1">The sequence shown here is derived from an EMBL/GenBank/DDBJ whole genome shotgun (WGS) entry which is preliminary data.</text>
</comment>
<reference evidence="1" key="1">
    <citation type="submission" date="2022-06" db="EMBL/GenBank/DDBJ databases">
        <title>Genome Sequence of Candolleomyces eurysporus.</title>
        <authorList>
            <person name="Buettner E."/>
        </authorList>
    </citation>
    <scope>NUCLEOTIDE SEQUENCE</scope>
    <source>
        <strain evidence="1">VTCC 930004</strain>
    </source>
</reference>
<organism evidence="1 2">
    <name type="scientific">Candolleomyces eurysporus</name>
    <dbReference type="NCBI Taxonomy" id="2828524"/>
    <lineage>
        <taxon>Eukaryota</taxon>
        <taxon>Fungi</taxon>
        <taxon>Dikarya</taxon>
        <taxon>Basidiomycota</taxon>
        <taxon>Agaricomycotina</taxon>
        <taxon>Agaricomycetes</taxon>
        <taxon>Agaricomycetidae</taxon>
        <taxon>Agaricales</taxon>
        <taxon>Agaricineae</taxon>
        <taxon>Psathyrellaceae</taxon>
        <taxon>Candolleomyces</taxon>
    </lineage>
</organism>
<feature type="non-terminal residue" evidence="1">
    <location>
        <position position="206"/>
    </location>
</feature>
<protein>
    <submittedName>
        <fullName evidence="1">Uncharacterized protein</fullName>
    </submittedName>
</protein>
<proteinExistence type="predicted"/>
<evidence type="ECO:0000313" key="1">
    <source>
        <dbReference type="EMBL" id="KAJ2934196.1"/>
    </source>
</evidence>
<dbReference type="Proteomes" id="UP001140091">
    <property type="component" value="Unassembled WGS sequence"/>
</dbReference>
<dbReference type="OrthoDB" id="2903551at2759"/>
<keyword evidence="2" id="KW-1185">Reference proteome</keyword>
<evidence type="ECO:0000313" key="2">
    <source>
        <dbReference type="Proteomes" id="UP001140091"/>
    </source>
</evidence>
<sequence>MMTSSKAYFELEDGSQVVLERLDELSIKNLDCEDLDDSSSYCTASLPTPEAPRVDFTLPATAKPSPYQSPLDLWYEESDGPMVPPPAPRMKDLDSFTEGTGCGSFEDLPCAATNELGELIHPTTETTISLLPPSDTLKVSIEKWRETISVGSTVPMKRRRSPSPEDNRYVRRIRPRVRAMSLPSSFKAFTDFLGFPSTRDEPEAPD</sequence>
<accession>A0A9W8JE70</accession>
<dbReference type="AlphaFoldDB" id="A0A9W8JE70"/>
<gene>
    <name evidence="1" type="ORF">H1R20_g2934</name>
</gene>
<dbReference type="EMBL" id="JANBPK010000725">
    <property type="protein sequence ID" value="KAJ2934196.1"/>
    <property type="molecule type" value="Genomic_DNA"/>
</dbReference>